<evidence type="ECO:0000313" key="5">
    <source>
        <dbReference type="Proteomes" id="UP000638188"/>
    </source>
</evidence>
<dbReference type="Gene3D" id="2.40.50.580">
    <property type="match status" value="1"/>
</dbReference>
<dbReference type="Pfam" id="PF03749">
    <property type="entry name" value="SfsA"/>
    <property type="match status" value="1"/>
</dbReference>
<reference evidence="5" key="1">
    <citation type="journal article" date="2019" name="Int. J. Syst. Evol. Microbiol.">
        <title>The Global Catalogue of Microorganisms (GCM) 10K type strain sequencing project: providing services to taxonomists for standard genome sequencing and annotation.</title>
        <authorList>
            <consortium name="The Broad Institute Genomics Platform"/>
            <consortium name="The Broad Institute Genome Sequencing Center for Infectious Disease"/>
            <person name="Wu L."/>
            <person name="Ma J."/>
        </authorList>
    </citation>
    <scope>NUCLEOTIDE SEQUENCE [LARGE SCALE GENOMIC DNA]</scope>
    <source>
        <strain evidence="5">CGMCC 1.12482</strain>
    </source>
</reference>
<feature type="domain" description="Sugar fermentation stimulation protein C-terminal" evidence="2">
    <location>
        <begin position="89"/>
        <end position="225"/>
    </location>
</feature>
<keyword evidence="5" id="KW-1185">Reference proteome</keyword>
<gene>
    <name evidence="1 4" type="primary">sfsA</name>
    <name evidence="4" type="ORF">GCM10007418_28930</name>
</gene>
<dbReference type="Gene3D" id="3.40.1350.60">
    <property type="match status" value="1"/>
</dbReference>
<organism evidence="4 5">
    <name type="scientific">Halopseudomonas salina</name>
    <dbReference type="NCBI Taxonomy" id="1323744"/>
    <lineage>
        <taxon>Bacteria</taxon>
        <taxon>Pseudomonadati</taxon>
        <taxon>Pseudomonadota</taxon>
        <taxon>Gammaproteobacteria</taxon>
        <taxon>Pseudomonadales</taxon>
        <taxon>Pseudomonadaceae</taxon>
        <taxon>Halopseudomonas</taxon>
    </lineage>
</organism>
<dbReference type="Pfam" id="PF17746">
    <property type="entry name" value="SfsA_N"/>
    <property type="match status" value="1"/>
</dbReference>
<accession>A0ABQ1PZK8</accession>
<dbReference type="InterPro" id="IPR005224">
    <property type="entry name" value="SfsA"/>
</dbReference>
<proteinExistence type="inferred from homology"/>
<dbReference type="InterPro" id="IPR041465">
    <property type="entry name" value="SfsA_N"/>
</dbReference>
<sequence>MSATSIPFSPLLHSGILLKRYKRFLADVRLDDGREMTVHCPNTGSMKGCAEPGSSVWVRLEQKTGRKLPGSWELVETPLGGLACIHSARANKVVAAALAQDLITPLVGYRVVRPEVRLPGGESRFDFLLSDPGECVVEVKSVTMAVGAGGGAFPDAVSLRGQKHLRELTSLAANGRRACLLFCVMHSGIEWVRPADEIDPEYGRLLRQAVAQGVEVIAWSVVPSPHGLEVAGQLPVEI</sequence>
<dbReference type="NCBIfam" id="TIGR00230">
    <property type="entry name" value="sfsA"/>
    <property type="match status" value="1"/>
</dbReference>
<dbReference type="HAMAP" id="MF_00095">
    <property type="entry name" value="SfsA"/>
    <property type="match status" value="1"/>
</dbReference>
<dbReference type="PANTHER" id="PTHR30545:SF2">
    <property type="entry name" value="SUGAR FERMENTATION STIMULATION PROTEIN A"/>
    <property type="match status" value="1"/>
</dbReference>
<evidence type="ECO:0000259" key="2">
    <source>
        <dbReference type="Pfam" id="PF03749"/>
    </source>
</evidence>
<comment type="caution">
    <text evidence="4">The sequence shown here is derived from an EMBL/GenBank/DDBJ whole genome shotgun (WGS) entry which is preliminary data.</text>
</comment>
<dbReference type="Proteomes" id="UP000638188">
    <property type="component" value="Unassembled WGS sequence"/>
</dbReference>
<protein>
    <recommendedName>
        <fullName evidence="1">Sugar fermentation stimulation protein homolog</fullName>
    </recommendedName>
</protein>
<feature type="domain" description="SfsA N-terminal OB" evidence="3">
    <location>
        <begin position="18"/>
        <end position="85"/>
    </location>
</feature>
<evidence type="ECO:0000313" key="4">
    <source>
        <dbReference type="EMBL" id="GGD08110.1"/>
    </source>
</evidence>
<name>A0ABQ1PZK8_9GAMM</name>
<dbReference type="InterPro" id="IPR040452">
    <property type="entry name" value="SfsA_C"/>
</dbReference>
<dbReference type="PANTHER" id="PTHR30545">
    <property type="entry name" value="SUGAR FERMENTATION STIMULATION PROTEIN A"/>
    <property type="match status" value="1"/>
</dbReference>
<dbReference type="EMBL" id="BMFF01000006">
    <property type="protein sequence ID" value="GGD08110.1"/>
    <property type="molecule type" value="Genomic_DNA"/>
</dbReference>
<comment type="similarity">
    <text evidence="1">Belongs to the SfsA family.</text>
</comment>
<dbReference type="CDD" id="cd22359">
    <property type="entry name" value="SfsA-like_bacterial"/>
    <property type="match status" value="1"/>
</dbReference>
<evidence type="ECO:0000259" key="3">
    <source>
        <dbReference type="Pfam" id="PF17746"/>
    </source>
</evidence>
<evidence type="ECO:0000256" key="1">
    <source>
        <dbReference type="HAMAP-Rule" id="MF_00095"/>
    </source>
</evidence>